<evidence type="ECO:0000259" key="6">
    <source>
        <dbReference type="Pfam" id="PF01055"/>
    </source>
</evidence>
<dbReference type="Gene3D" id="2.60.40.1760">
    <property type="entry name" value="glycosyl hydrolase (family 31)"/>
    <property type="match status" value="1"/>
</dbReference>
<dbReference type="GeneID" id="41966819"/>
<dbReference type="RefSeq" id="XP_030977212.1">
    <property type="nucleotide sequence ID" value="XM_031131914.1"/>
</dbReference>
<comment type="similarity">
    <text evidence="2 4">Belongs to the glycosyl hydrolase 31 family.</text>
</comment>
<comment type="catalytic activity">
    <reaction evidence="1">
        <text>Hydrolysis of terminal, non-reducing (1-&gt;4)-linked alpha-D-glucose residues with release of alpha-D-glucose.</text>
        <dbReference type="EC" id="3.2.1.20"/>
    </reaction>
</comment>
<evidence type="ECO:0000256" key="2">
    <source>
        <dbReference type="ARBA" id="ARBA00007806"/>
    </source>
</evidence>
<evidence type="ECO:0000259" key="8">
    <source>
        <dbReference type="Pfam" id="PF21365"/>
    </source>
</evidence>
<dbReference type="SUPFAM" id="SSF51445">
    <property type="entry name" value="(Trans)glycosidases"/>
    <property type="match status" value="1"/>
</dbReference>
<dbReference type="GO" id="GO:0030246">
    <property type="term" value="F:carbohydrate binding"/>
    <property type="evidence" value="ECO:0007669"/>
    <property type="project" value="InterPro"/>
</dbReference>
<evidence type="ECO:0000313" key="9">
    <source>
        <dbReference type="Proteomes" id="UP000515153"/>
    </source>
</evidence>
<dbReference type="AlphaFoldDB" id="A0A6P8AQP6"/>
<keyword evidence="4" id="KW-0326">Glycosidase</keyword>
<keyword evidence="4" id="KW-0378">Hydrolase</keyword>
<dbReference type="KEGG" id="pgri:PgNI_11956"/>
<reference evidence="10" key="2">
    <citation type="submission" date="2019-10" db="EMBL/GenBank/DDBJ databases">
        <authorList>
            <consortium name="NCBI Genome Project"/>
        </authorList>
    </citation>
    <scope>NUCLEOTIDE SEQUENCE</scope>
    <source>
        <strain evidence="10">NI907</strain>
    </source>
</reference>
<proteinExistence type="inferred from homology"/>
<dbReference type="CDD" id="cd14752">
    <property type="entry name" value="GH31_N"/>
    <property type="match status" value="1"/>
</dbReference>
<evidence type="ECO:0000256" key="4">
    <source>
        <dbReference type="RuleBase" id="RU361185"/>
    </source>
</evidence>
<dbReference type="GO" id="GO:0005975">
    <property type="term" value="P:carbohydrate metabolic process"/>
    <property type="evidence" value="ECO:0007669"/>
    <property type="project" value="InterPro"/>
</dbReference>
<dbReference type="InterPro" id="IPR011013">
    <property type="entry name" value="Gal_mutarotase_sf_dom"/>
</dbReference>
<organism evidence="9 10">
    <name type="scientific">Pyricularia grisea</name>
    <name type="common">Crabgrass-specific blast fungus</name>
    <name type="synonym">Magnaporthe grisea</name>
    <dbReference type="NCBI Taxonomy" id="148305"/>
    <lineage>
        <taxon>Eukaryota</taxon>
        <taxon>Fungi</taxon>
        <taxon>Dikarya</taxon>
        <taxon>Ascomycota</taxon>
        <taxon>Pezizomycotina</taxon>
        <taxon>Sordariomycetes</taxon>
        <taxon>Sordariomycetidae</taxon>
        <taxon>Magnaporthales</taxon>
        <taxon>Pyriculariaceae</taxon>
        <taxon>Pyricularia</taxon>
    </lineage>
</organism>
<protein>
    <recommendedName>
        <fullName evidence="3">alpha-glucosidase</fullName>
        <ecNumber evidence="3">3.2.1.20</ecNumber>
    </recommendedName>
</protein>
<keyword evidence="9" id="KW-1185">Reference proteome</keyword>
<sequence>MVQRELIPSTWAASPSHQADSPSVNLTCNDKSFPFNFTFEAVRPNVFRTTYTSSTHPLPPHPSVPRAKVELPSGAVEVTAPKETTKTIRAGDGTVTVDWSGATPLLKVRLAGQADDATPLLEDVPGRGYAIDGDGVAHYTRYNRKTLHVGLGEKAAPMDLSGRRFQLTATDSFGYDAHRTDPMYKHIPLLINATPEGVVATFSTTHSRGEYSVGCEMDGMWGFYKVYRQDYGGLEEYTIVGKTLQDVVTTYAEVLAGKPLLVPRWAFGYLSGGYKYTMLDDPPAGEALLDLVRKMKEHDIPCSAYQMSSGYYVSHTPPKVRNVFHWNRFRFPDPEAWIKEYHSHGMRLIANVKPYLIASHPEYEKLRDAGGLFKDPQTGASAVTKLWSAGGGERDDGGHIDFTSQAGYDWWFNGIKKLAEEGIDCMWNDNNEYVIPDDAWECKLDQPDLMAEDVPAELRSRPQLGLWGRALHTELNGKASHDAMLAVKPDERPFVLTRSATAGTMRYACSSWSGDNTTSWDGMRGANAISLNAMFSLIHCFGHDIGGFEGPQPDPELLLRWVQLGCMSPRFAINCFKTSAADNTVGDVIEPWMHPSITHLVRKAIKRRYAMIPYIYSLALESHLTAIPPQRWTGWGYERDPEVWTNKTLTDGETQYLFGDSMLIGGVYKPGVNSSKVYLPKNEGDDDDDEGWLNLNAPYQHFASGQWVNVDAEWHGAGIPVLGKVGKALPIGRDVQVLSPGEKENVANLPLDDYRAVEIFPPPPGIGKEGRWYETTWYEDDGISVAHKNKIAKYTFSYAASKTEVKVKFVRDESDGFAAPWKTLNIILPSGDLRDVVAEGSESVEKLGVDDIGRQKFELK</sequence>
<dbReference type="InterPro" id="IPR017853">
    <property type="entry name" value="GH"/>
</dbReference>
<dbReference type="InterPro" id="IPR000322">
    <property type="entry name" value="Glyco_hydro_31_TIM"/>
</dbReference>
<reference evidence="10" key="3">
    <citation type="submission" date="2025-08" db="UniProtKB">
        <authorList>
            <consortium name="RefSeq"/>
        </authorList>
    </citation>
    <scope>IDENTIFICATION</scope>
    <source>
        <strain evidence="10">NI907</strain>
    </source>
</reference>
<feature type="domain" description="Glycosyl hydrolase family 31 C-terminal" evidence="8">
    <location>
        <begin position="628"/>
        <end position="727"/>
    </location>
</feature>
<evidence type="ECO:0000256" key="3">
    <source>
        <dbReference type="ARBA" id="ARBA00012741"/>
    </source>
</evidence>
<feature type="region of interest" description="Disordered" evidence="5">
    <location>
        <begin position="1"/>
        <end position="22"/>
    </location>
</feature>
<evidence type="ECO:0000259" key="7">
    <source>
        <dbReference type="Pfam" id="PF13802"/>
    </source>
</evidence>
<name>A0A6P8AQP6_PYRGI</name>
<evidence type="ECO:0000256" key="1">
    <source>
        <dbReference type="ARBA" id="ARBA00001657"/>
    </source>
</evidence>
<dbReference type="Pfam" id="PF01055">
    <property type="entry name" value="Glyco_hydro_31_2nd"/>
    <property type="match status" value="1"/>
</dbReference>
<dbReference type="PANTHER" id="PTHR22762">
    <property type="entry name" value="ALPHA-GLUCOSIDASE"/>
    <property type="match status" value="1"/>
</dbReference>
<dbReference type="Proteomes" id="UP000515153">
    <property type="component" value="Unplaced"/>
</dbReference>
<dbReference type="SUPFAM" id="SSF74650">
    <property type="entry name" value="Galactose mutarotase-like"/>
    <property type="match status" value="1"/>
</dbReference>
<gene>
    <name evidence="10" type="ORF">PgNI_11956</name>
</gene>
<feature type="domain" description="Glycoside hydrolase family 31 TIM barrel" evidence="6">
    <location>
        <begin position="259"/>
        <end position="618"/>
    </location>
</feature>
<reference evidence="10" key="1">
    <citation type="journal article" date="2019" name="Mol. Biol. Evol.">
        <title>Blast fungal genomes show frequent chromosomal changes, gene gains and losses, and effector gene turnover.</title>
        <authorList>
            <person name="Gomez Luciano L.B."/>
            <person name="Jason Tsai I."/>
            <person name="Chuma I."/>
            <person name="Tosa Y."/>
            <person name="Chen Y.H."/>
            <person name="Li J.Y."/>
            <person name="Li M.Y."/>
            <person name="Jade Lu M.Y."/>
            <person name="Nakayashiki H."/>
            <person name="Li W.H."/>
        </authorList>
    </citation>
    <scope>NUCLEOTIDE SEQUENCE</scope>
    <source>
        <strain evidence="10">NI907</strain>
    </source>
</reference>
<evidence type="ECO:0000313" key="10">
    <source>
        <dbReference type="RefSeq" id="XP_030977212.1"/>
    </source>
</evidence>
<dbReference type="InterPro" id="IPR048395">
    <property type="entry name" value="Glyco_hydro_31_C"/>
</dbReference>
<accession>A0A6P8AQP6</accession>
<evidence type="ECO:0000256" key="5">
    <source>
        <dbReference type="SAM" id="MobiDB-lite"/>
    </source>
</evidence>
<dbReference type="Gene3D" id="3.20.20.80">
    <property type="entry name" value="Glycosidases"/>
    <property type="match status" value="1"/>
</dbReference>
<dbReference type="PANTHER" id="PTHR22762:SF165">
    <property type="entry name" value="PUTATIVE (AFU_ORTHOLOGUE AFUA_1G06560)-RELATED"/>
    <property type="match status" value="1"/>
</dbReference>
<feature type="domain" description="Glycoside hydrolase family 31 N-terminal" evidence="7">
    <location>
        <begin position="37"/>
        <end position="205"/>
    </location>
</feature>
<dbReference type="InterPro" id="IPR025887">
    <property type="entry name" value="Glyco_hydro_31_N_dom"/>
</dbReference>
<dbReference type="GO" id="GO:0004558">
    <property type="term" value="F:alpha-1,4-glucosidase activity"/>
    <property type="evidence" value="ECO:0007669"/>
    <property type="project" value="UniProtKB-EC"/>
</dbReference>
<feature type="compositionally biased region" description="Polar residues" evidence="5">
    <location>
        <begin position="11"/>
        <end position="22"/>
    </location>
</feature>
<dbReference type="Pfam" id="PF21365">
    <property type="entry name" value="Glyco_hydro_31_3rd"/>
    <property type="match status" value="1"/>
</dbReference>
<dbReference type="Pfam" id="PF13802">
    <property type="entry name" value="Gal_mutarotas_2"/>
    <property type="match status" value="1"/>
</dbReference>
<dbReference type="EC" id="3.2.1.20" evidence="3"/>